<evidence type="ECO:0000256" key="1">
    <source>
        <dbReference type="ARBA" id="ARBA00022737"/>
    </source>
</evidence>
<dbReference type="PANTHER" id="PTHR24198:SF165">
    <property type="entry name" value="ANKYRIN REPEAT-CONTAINING PROTEIN-RELATED"/>
    <property type="match status" value="1"/>
</dbReference>
<accession>A0A5M9KAD8</accession>
<dbReference type="PANTHER" id="PTHR24198">
    <property type="entry name" value="ANKYRIN REPEAT AND PROTEIN KINASE DOMAIN-CONTAINING PROTEIN"/>
    <property type="match status" value="1"/>
</dbReference>
<dbReference type="Pfam" id="PF12796">
    <property type="entry name" value="Ank_2"/>
    <property type="match status" value="1"/>
</dbReference>
<protein>
    <submittedName>
        <fullName evidence="4">Uncharacterized protein</fullName>
    </submittedName>
</protein>
<organism evidence="4 5">
    <name type="scientific">Monilinia fructicola</name>
    <name type="common">Brown rot fungus</name>
    <name type="synonym">Ciboria fructicola</name>
    <dbReference type="NCBI Taxonomy" id="38448"/>
    <lineage>
        <taxon>Eukaryota</taxon>
        <taxon>Fungi</taxon>
        <taxon>Dikarya</taxon>
        <taxon>Ascomycota</taxon>
        <taxon>Pezizomycotina</taxon>
        <taxon>Leotiomycetes</taxon>
        <taxon>Helotiales</taxon>
        <taxon>Sclerotiniaceae</taxon>
        <taxon>Monilinia</taxon>
    </lineage>
</organism>
<dbReference type="AlphaFoldDB" id="A0A5M9KAD8"/>
<evidence type="ECO:0000256" key="2">
    <source>
        <dbReference type="ARBA" id="ARBA00023043"/>
    </source>
</evidence>
<keyword evidence="1" id="KW-0677">Repeat</keyword>
<feature type="repeat" description="ANK" evidence="3">
    <location>
        <begin position="122"/>
        <end position="154"/>
    </location>
</feature>
<dbReference type="Pfam" id="PF13857">
    <property type="entry name" value="Ank_5"/>
    <property type="match status" value="1"/>
</dbReference>
<dbReference type="Proteomes" id="UP000322873">
    <property type="component" value="Unassembled WGS sequence"/>
</dbReference>
<evidence type="ECO:0000256" key="3">
    <source>
        <dbReference type="PROSITE-ProRule" id="PRU00023"/>
    </source>
</evidence>
<proteinExistence type="predicted"/>
<dbReference type="InterPro" id="IPR036770">
    <property type="entry name" value="Ankyrin_rpt-contain_sf"/>
</dbReference>
<reference evidence="4 5" key="1">
    <citation type="submission" date="2019-06" db="EMBL/GenBank/DDBJ databases">
        <title>Genome Sequence of the Brown Rot Fungal Pathogen Monilinia fructicola.</title>
        <authorList>
            <person name="De Miccolis Angelini R.M."/>
            <person name="Landi L."/>
            <person name="Abate D."/>
            <person name="Pollastro S."/>
            <person name="Romanazzi G."/>
            <person name="Faretra F."/>
        </authorList>
    </citation>
    <scope>NUCLEOTIDE SEQUENCE [LARGE SCALE GENOMIC DNA]</scope>
    <source>
        <strain evidence="4 5">Mfrc123</strain>
    </source>
</reference>
<dbReference type="InterPro" id="IPR002110">
    <property type="entry name" value="Ankyrin_rpt"/>
</dbReference>
<dbReference type="PROSITE" id="PS50088">
    <property type="entry name" value="ANK_REPEAT"/>
    <property type="match status" value="2"/>
</dbReference>
<dbReference type="EMBL" id="VICG01000001">
    <property type="protein sequence ID" value="KAA8577062.1"/>
    <property type="molecule type" value="Genomic_DNA"/>
</dbReference>
<dbReference type="PROSITE" id="PS50297">
    <property type="entry name" value="ANK_REP_REGION"/>
    <property type="match status" value="2"/>
</dbReference>
<sequence length="157" mass="17652">MKVSLDSHIGNNWLHQVILNKQEVIMWLLLQAGANIEATNGEGLTPLMLAVTNYNVTMAKLLLDRGADLKSKDFGGDQTALGFALKSWRPLPGDEKMEAMETIIELFLEKCDNLDLEVKDREHRTPLFIAIQNRNEGAVKLMLKKDADIEAMDMETL</sequence>
<gene>
    <name evidence="4" type="ORF">EYC84_007072</name>
</gene>
<comment type="caution">
    <text evidence="4">The sequence shown here is derived from an EMBL/GenBank/DDBJ whole genome shotgun (WGS) entry which is preliminary data.</text>
</comment>
<evidence type="ECO:0000313" key="5">
    <source>
        <dbReference type="Proteomes" id="UP000322873"/>
    </source>
</evidence>
<dbReference type="Gene3D" id="1.25.40.20">
    <property type="entry name" value="Ankyrin repeat-containing domain"/>
    <property type="match status" value="1"/>
</dbReference>
<name>A0A5M9KAD8_MONFR</name>
<keyword evidence="2 3" id="KW-0040">ANK repeat</keyword>
<dbReference type="SMART" id="SM00248">
    <property type="entry name" value="ANK"/>
    <property type="match status" value="4"/>
</dbReference>
<evidence type="ECO:0000313" key="4">
    <source>
        <dbReference type="EMBL" id="KAA8577062.1"/>
    </source>
</evidence>
<feature type="repeat" description="ANK" evidence="3">
    <location>
        <begin position="42"/>
        <end position="74"/>
    </location>
</feature>
<dbReference type="SUPFAM" id="SSF48403">
    <property type="entry name" value="Ankyrin repeat"/>
    <property type="match status" value="1"/>
</dbReference>
<keyword evidence="5" id="KW-1185">Reference proteome</keyword>